<dbReference type="PANTHER" id="PTHR48111:SF3">
    <property type="entry name" value="TRANSCRIPTIONAL REGULATORY PROTEIN BTSR"/>
    <property type="match status" value="1"/>
</dbReference>
<evidence type="ECO:0000256" key="1">
    <source>
        <dbReference type="ARBA" id="ARBA00023012"/>
    </source>
</evidence>
<reference evidence="6 7" key="1">
    <citation type="submission" date="2017-02" db="EMBL/GenBank/DDBJ databases">
        <title>Whole genome sequencing of Metallibacterium scheffleri DSM 24874 (T).</title>
        <authorList>
            <person name="Kumar S."/>
            <person name="Patil P."/>
            <person name="Patil P.B."/>
        </authorList>
    </citation>
    <scope>NUCLEOTIDE SEQUENCE [LARGE SCALE GENOMIC DNA]</scope>
    <source>
        <strain evidence="6 7">DSM 24874</strain>
    </source>
</reference>
<dbReference type="SUPFAM" id="SSF52172">
    <property type="entry name" value="CheY-like"/>
    <property type="match status" value="1"/>
</dbReference>
<dbReference type="InterPro" id="IPR001789">
    <property type="entry name" value="Sig_transdc_resp-reg_receiver"/>
</dbReference>
<dbReference type="Pfam" id="PF04397">
    <property type="entry name" value="LytTR"/>
    <property type="match status" value="1"/>
</dbReference>
<keyword evidence="3" id="KW-0597">Phosphoprotein</keyword>
<dbReference type="Proteomes" id="UP000307749">
    <property type="component" value="Unassembled WGS sequence"/>
</dbReference>
<keyword evidence="2 6" id="KW-0238">DNA-binding</keyword>
<dbReference type="InterPro" id="IPR007492">
    <property type="entry name" value="LytTR_DNA-bd_dom"/>
</dbReference>
<sequence length="234" mass="25949">MRVLIADDEPLARTRLEMLLRDCPGAELVGSVASASAALAALPELKPTVLLLDIGMPGVDGLALAERIARMAPPPQVVFCTAYAQHALRAYELKAADYLLKPVRIERLREALERARKLHIESAAARPHLSGMVRGARLRVPLDEVIALLADEKYVTVHHQGGTLLIEDSLRTLEQAHPERWLRLHRSCLIPRERLLGLNTQTDGRIVAQLAGSTLQPEVSRRNLPTVRAWLRHP</sequence>
<dbReference type="GO" id="GO:0032993">
    <property type="term" value="C:protein-DNA complex"/>
    <property type="evidence" value="ECO:0007669"/>
    <property type="project" value="TreeGrafter"/>
</dbReference>
<dbReference type="PANTHER" id="PTHR48111">
    <property type="entry name" value="REGULATOR OF RPOS"/>
    <property type="match status" value="1"/>
</dbReference>
<dbReference type="OrthoDB" id="236568at2"/>
<organism evidence="6 7">
    <name type="scientific">Metallibacterium scheffleri</name>
    <dbReference type="NCBI Taxonomy" id="993689"/>
    <lineage>
        <taxon>Bacteria</taxon>
        <taxon>Pseudomonadati</taxon>
        <taxon>Pseudomonadota</taxon>
        <taxon>Gammaproteobacteria</taxon>
        <taxon>Lysobacterales</taxon>
        <taxon>Rhodanobacteraceae</taxon>
        <taxon>Metallibacterium</taxon>
    </lineage>
</organism>
<keyword evidence="7" id="KW-1185">Reference proteome</keyword>
<feature type="domain" description="Response regulatory" evidence="4">
    <location>
        <begin position="2"/>
        <end position="116"/>
    </location>
</feature>
<dbReference type="SMART" id="SM00448">
    <property type="entry name" value="REC"/>
    <property type="match status" value="1"/>
</dbReference>
<dbReference type="SMART" id="SM00850">
    <property type="entry name" value="LytTR"/>
    <property type="match status" value="1"/>
</dbReference>
<gene>
    <name evidence="6" type="ORF">B1806_03220</name>
</gene>
<dbReference type="InterPro" id="IPR011006">
    <property type="entry name" value="CheY-like_superfamily"/>
</dbReference>
<keyword evidence="1" id="KW-0902">Two-component regulatory system</keyword>
<feature type="domain" description="HTH LytTR-type" evidence="5">
    <location>
        <begin position="129"/>
        <end position="233"/>
    </location>
</feature>
<proteinExistence type="predicted"/>
<dbReference type="PROSITE" id="PS50110">
    <property type="entry name" value="RESPONSE_REGULATORY"/>
    <property type="match status" value="1"/>
</dbReference>
<evidence type="ECO:0000313" key="6">
    <source>
        <dbReference type="EMBL" id="THD11550.1"/>
    </source>
</evidence>
<dbReference type="PROSITE" id="PS50930">
    <property type="entry name" value="HTH_LYTTR"/>
    <property type="match status" value="1"/>
</dbReference>
<dbReference type="Gene3D" id="2.40.50.1020">
    <property type="entry name" value="LytTr DNA-binding domain"/>
    <property type="match status" value="1"/>
</dbReference>
<evidence type="ECO:0000259" key="5">
    <source>
        <dbReference type="PROSITE" id="PS50930"/>
    </source>
</evidence>
<name>A0A4S3KRE0_9GAMM</name>
<evidence type="ECO:0000256" key="2">
    <source>
        <dbReference type="ARBA" id="ARBA00023125"/>
    </source>
</evidence>
<dbReference type="GO" id="GO:0000156">
    <property type="term" value="F:phosphorelay response regulator activity"/>
    <property type="evidence" value="ECO:0007669"/>
    <property type="project" value="TreeGrafter"/>
</dbReference>
<evidence type="ECO:0000259" key="4">
    <source>
        <dbReference type="PROSITE" id="PS50110"/>
    </source>
</evidence>
<protein>
    <submittedName>
        <fullName evidence="6">DNA-binding response regulator</fullName>
    </submittedName>
</protein>
<dbReference type="GO" id="GO:0000976">
    <property type="term" value="F:transcription cis-regulatory region binding"/>
    <property type="evidence" value="ECO:0007669"/>
    <property type="project" value="TreeGrafter"/>
</dbReference>
<dbReference type="GO" id="GO:0006355">
    <property type="term" value="P:regulation of DNA-templated transcription"/>
    <property type="evidence" value="ECO:0007669"/>
    <property type="project" value="TreeGrafter"/>
</dbReference>
<evidence type="ECO:0000256" key="3">
    <source>
        <dbReference type="PROSITE-ProRule" id="PRU00169"/>
    </source>
</evidence>
<evidence type="ECO:0000313" key="7">
    <source>
        <dbReference type="Proteomes" id="UP000307749"/>
    </source>
</evidence>
<dbReference type="STRING" id="993689.GCA_002077135_01121"/>
<dbReference type="AlphaFoldDB" id="A0A4S3KRE0"/>
<dbReference type="Pfam" id="PF00072">
    <property type="entry name" value="Response_reg"/>
    <property type="match status" value="1"/>
</dbReference>
<dbReference type="EMBL" id="MWQO01000011">
    <property type="protein sequence ID" value="THD11550.1"/>
    <property type="molecule type" value="Genomic_DNA"/>
</dbReference>
<accession>A0A4S3KRE0</accession>
<dbReference type="Gene3D" id="3.40.50.2300">
    <property type="match status" value="1"/>
</dbReference>
<dbReference type="InterPro" id="IPR039420">
    <property type="entry name" value="WalR-like"/>
</dbReference>
<comment type="caution">
    <text evidence="6">The sequence shown here is derived from an EMBL/GenBank/DDBJ whole genome shotgun (WGS) entry which is preliminary data.</text>
</comment>
<dbReference type="GO" id="GO:0005829">
    <property type="term" value="C:cytosol"/>
    <property type="evidence" value="ECO:0007669"/>
    <property type="project" value="TreeGrafter"/>
</dbReference>
<dbReference type="RefSeq" id="WP_081126441.1">
    <property type="nucleotide sequence ID" value="NZ_DAHXOC010000014.1"/>
</dbReference>
<feature type="modified residue" description="4-aspartylphosphate" evidence="3">
    <location>
        <position position="53"/>
    </location>
</feature>